<evidence type="ECO:0000313" key="1">
    <source>
        <dbReference type="EMBL" id="KKL79022.1"/>
    </source>
</evidence>
<accession>A0A0F9HV61</accession>
<feature type="non-terminal residue" evidence="1">
    <location>
        <position position="28"/>
    </location>
</feature>
<proteinExistence type="predicted"/>
<protein>
    <submittedName>
        <fullName evidence="1">Uncharacterized protein</fullName>
    </submittedName>
</protein>
<gene>
    <name evidence="1" type="ORF">LCGC14_2018960</name>
</gene>
<organism evidence="1">
    <name type="scientific">marine sediment metagenome</name>
    <dbReference type="NCBI Taxonomy" id="412755"/>
    <lineage>
        <taxon>unclassified sequences</taxon>
        <taxon>metagenomes</taxon>
        <taxon>ecological metagenomes</taxon>
    </lineage>
</organism>
<sequence>MRCYLKGDLLSHFIGEDIPGVTGCYPQS</sequence>
<comment type="caution">
    <text evidence="1">The sequence shown here is derived from an EMBL/GenBank/DDBJ whole genome shotgun (WGS) entry which is preliminary data.</text>
</comment>
<dbReference type="EMBL" id="LAZR01023287">
    <property type="protein sequence ID" value="KKL79022.1"/>
    <property type="molecule type" value="Genomic_DNA"/>
</dbReference>
<reference evidence="1" key="1">
    <citation type="journal article" date="2015" name="Nature">
        <title>Complex archaea that bridge the gap between prokaryotes and eukaryotes.</title>
        <authorList>
            <person name="Spang A."/>
            <person name="Saw J.H."/>
            <person name="Jorgensen S.L."/>
            <person name="Zaremba-Niedzwiedzka K."/>
            <person name="Martijn J."/>
            <person name="Lind A.E."/>
            <person name="van Eijk R."/>
            <person name="Schleper C."/>
            <person name="Guy L."/>
            <person name="Ettema T.J."/>
        </authorList>
    </citation>
    <scope>NUCLEOTIDE SEQUENCE</scope>
</reference>
<name>A0A0F9HV61_9ZZZZ</name>
<dbReference type="AlphaFoldDB" id="A0A0F9HV61"/>